<dbReference type="RefSeq" id="WP_234749272.1">
    <property type="nucleotide sequence ID" value="NZ_BAAAWN010000001.1"/>
</dbReference>
<accession>A0ABV5Y5S3</accession>
<dbReference type="Proteomes" id="UP001589702">
    <property type="component" value="Unassembled WGS sequence"/>
</dbReference>
<evidence type="ECO:0000313" key="2">
    <source>
        <dbReference type="Proteomes" id="UP001589702"/>
    </source>
</evidence>
<gene>
    <name evidence="1" type="ORF">ACFFP1_23010</name>
</gene>
<sequence length="257" mass="29561">MILEPLPVPTRLTHGEGIENYATRHARRNGTSVEQIENALREAGIMPKSRARRHPERLQAWRQLGRLHDRVFDQRLSIGGHPVIERVLCLRCGNGNPRIGRIPAIGWVCVAHRRWIGRDQLDIRQLPELVTAERRFRSTLVSRQIHIGTPAMQAASECASAGIALSTLEERAARAGRHEHEMLIYPETVNIARLITRPAFKDRIQNLAYPAEQRRDRIANEMARVLIPTGESHRRRAAERIENTLRRLSRRDIEWLI</sequence>
<keyword evidence="2" id="KW-1185">Reference proteome</keyword>
<dbReference type="EMBL" id="JBHMBC010000040">
    <property type="protein sequence ID" value="MFB9822347.1"/>
    <property type="molecule type" value="Genomic_DNA"/>
</dbReference>
<organism evidence="1 2">
    <name type="scientific">Arthrobacter ramosus</name>
    <dbReference type="NCBI Taxonomy" id="1672"/>
    <lineage>
        <taxon>Bacteria</taxon>
        <taxon>Bacillati</taxon>
        <taxon>Actinomycetota</taxon>
        <taxon>Actinomycetes</taxon>
        <taxon>Micrococcales</taxon>
        <taxon>Micrococcaceae</taxon>
        <taxon>Arthrobacter</taxon>
    </lineage>
</organism>
<reference evidence="1 2" key="1">
    <citation type="submission" date="2024-09" db="EMBL/GenBank/DDBJ databases">
        <authorList>
            <person name="Sun Q."/>
            <person name="Mori K."/>
        </authorList>
    </citation>
    <scope>NUCLEOTIDE SEQUENCE [LARGE SCALE GENOMIC DNA]</scope>
    <source>
        <strain evidence="1 2">JCM 1334</strain>
    </source>
</reference>
<protein>
    <submittedName>
        <fullName evidence="1">Uncharacterized protein</fullName>
    </submittedName>
</protein>
<name>A0ABV5Y5S3_ARTRM</name>
<evidence type="ECO:0000313" key="1">
    <source>
        <dbReference type="EMBL" id="MFB9822347.1"/>
    </source>
</evidence>
<proteinExistence type="predicted"/>
<comment type="caution">
    <text evidence="1">The sequence shown here is derived from an EMBL/GenBank/DDBJ whole genome shotgun (WGS) entry which is preliminary data.</text>
</comment>